<dbReference type="RefSeq" id="WP_155615526.1">
    <property type="nucleotide sequence ID" value="NZ_WNZX01000024.1"/>
</dbReference>
<dbReference type="EMBL" id="WNZX01000024">
    <property type="protein sequence ID" value="MUG73295.1"/>
    <property type="molecule type" value="Genomic_DNA"/>
</dbReference>
<dbReference type="SUPFAM" id="SSF52799">
    <property type="entry name" value="(Phosphotyrosine protein) phosphatases II"/>
    <property type="match status" value="1"/>
</dbReference>
<evidence type="ECO:0000256" key="1">
    <source>
        <dbReference type="ARBA" id="ARBA00013064"/>
    </source>
</evidence>
<feature type="domain" description="Tyrosine specific protein phosphatases" evidence="2">
    <location>
        <begin position="69"/>
        <end position="138"/>
    </location>
</feature>
<organism evidence="4 5">
    <name type="scientific">Paenibacillus validus</name>
    <dbReference type="NCBI Taxonomy" id="44253"/>
    <lineage>
        <taxon>Bacteria</taxon>
        <taxon>Bacillati</taxon>
        <taxon>Bacillota</taxon>
        <taxon>Bacilli</taxon>
        <taxon>Bacillales</taxon>
        <taxon>Paenibacillaceae</taxon>
        <taxon>Paenibacillus</taxon>
    </lineage>
</organism>
<dbReference type="AlphaFoldDB" id="A0A7X2ZFD2"/>
<dbReference type="InterPro" id="IPR029021">
    <property type="entry name" value="Prot-tyrosine_phosphatase-like"/>
</dbReference>
<dbReference type="InterPro" id="IPR016130">
    <property type="entry name" value="Tyr_Pase_AS"/>
</dbReference>
<dbReference type="EC" id="3.1.3.48" evidence="1"/>
<dbReference type="PANTHER" id="PTHR47216:SF4">
    <property type="entry name" value="OS01G0859400 PROTEIN"/>
    <property type="match status" value="1"/>
</dbReference>
<dbReference type="GO" id="GO:0004725">
    <property type="term" value="F:protein tyrosine phosphatase activity"/>
    <property type="evidence" value="ECO:0007669"/>
    <property type="project" value="UniProtKB-EC"/>
</dbReference>
<dbReference type="PANTHER" id="PTHR47216">
    <property type="match status" value="1"/>
</dbReference>
<evidence type="ECO:0000313" key="5">
    <source>
        <dbReference type="Proteomes" id="UP000450917"/>
    </source>
</evidence>
<dbReference type="PROSITE" id="PS50056">
    <property type="entry name" value="TYR_PHOSPHATASE_2"/>
    <property type="match status" value="1"/>
</dbReference>
<evidence type="ECO:0000259" key="2">
    <source>
        <dbReference type="PROSITE" id="PS50056"/>
    </source>
</evidence>
<dbReference type="PROSITE" id="PS50206">
    <property type="entry name" value="RHODANESE_3"/>
    <property type="match status" value="1"/>
</dbReference>
<dbReference type="Gene3D" id="3.90.190.10">
    <property type="entry name" value="Protein tyrosine phosphatase superfamily"/>
    <property type="match status" value="1"/>
</dbReference>
<accession>A0A7X2ZFD2</accession>
<dbReference type="InterPro" id="IPR000387">
    <property type="entry name" value="Tyr_Pase_dom"/>
</dbReference>
<dbReference type="Pfam" id="PF22785">
    <property type="entry name" value="Tc-R-P"/>
    <property type="match status" value="1"/>
</dbReference>
<keyword evidence="5" id="KW-1185">Reference proteome</keyword>
<dbReference type="Proteomes" id="UP000450917">
    <property type="component" value="Unassembled WGS sequence"/>
</dbReference>
<evidence type="ECO:0000313" key="4">
    <source>
        <dbReference type="EMBL" id="MUG73295.1"/>
    </source>
</evidence>
<evidence type="ECO:0000259" key="3">
    <source>
        <dbReference type="PROSITE" id="PS50206"/>
    </source>
</evidence>
<feature type="domain" description="Rhodanese" evidence="3">
    <location>
        <begin position="49"/>
        <end position="114"/>
    </location>
</feature>
<proteinExistence type="predicted"/>
<name>A0A7X2ZFD2_9BACL</name>
<protein>
    <recommendedName>
        <fullName evidence="1">protein-tyrosine-phosphatase</fullName>
        <ecNumber evidence="1">3.1.3.48</ecNumber>
    </recommendedName>
</protein>
<comment type="caution">
    <text evidence="4">The sequence shown here is derived from an EMBL/GenBank/DDBJ whole genome shotgun (WGS) entry which is preliminary data.</text>
</comment>
<gene>
    <name evidence="4" type="ORF">GNP93_21920</name>
</gene>
<dbReference type="PROSITE" id="PS00383">
    <property type="entry name" value="TYR_PHOSPHATASE_1"/>
    <property type="match status" value="1"/>
</dbReference>
<dbReference type="InterPro" id="IPR001763">
    <property type="entry name" value="Rhodanese-like_dom"/>
</dbReference>
<sequence length="149" mass="16116">MSSEKTYHALIPDKIFMGAATDVESMVKNEGIDVIVDLRGEATECAYPAANVKWIQIPLADHAGMPQEKAFEQAIQAVTEAYHQNKKVAFHCGGGKGRTGTVAVGTLLALGLSDTLDEAEAKAKSIRNIIDIKPSQRESLNKIYPGKYV</sequence>
<reference evidence="4 5" key="1">
    <citation type="submission" date="2019-11" db="EMBL/GenBank/DDBJ databases">
        <title>Draft genome sequences of five Paenibacillus species of dairy origin.</title>
        <authorList>
            <person name="Olajide A.M."/>
            <person name="Chen S."/>
            <person name="Lapointe G."/>
        </authorList>
    </citation>
    <scope>NUCLEOTIDE SEQUENCE [LARGE SCALE GENOMIC DNA]</scope>
    <source>
        <strain evidence="4 5">2CS3</strain>
    </source>
</reference>